<name>A0ABU5IJU7_9BURK</name>
<dbReference type="RefSeq" id="WP_322466984.1">
    <property type="nucleotide sequence ID" value="NZ_JAXOJX010000039.1"/>
</dbReference>
<dbReference type="EMBL" id="JAXOJX010000039">
    <property type="protein sequence ID" value="MDZ5459173.1"/>
    <property type="molecule type" value="Genomic_DNA"/>
</dbReference>
<evidence type="ECO:0000313" key="3">
    <source>
        <dbReference type="Proteomes" id="UP001293718"/>
    </source>
</evidence>
<reference evidence="2 3" key="1">
    <citation type="submission" date="2023-11" db="EMBL/GenBank/DDBJ databases">
        <title>Draft genome of Azohydromonas lata strain H1 (DSM1123), a polyhydroxyalkanoate producer.</title>
        <authorList>
            <person name="Traversa D."/>
            <person name="D'Addabbo P."/>
            <person name="Pazzani C."/>
            <person name="Manzari C."/>
            <person name="Chiara M."/>
            <person name="Scrascia M."/>
        </authorList>
    </citation>
    <scope>NUCLEOTIDE SEQUENCE [LARGE SCALE GENOMIC DNA]</scope>
    <source>
        <strain evidence="2 3">H1</strain>
    </source>
</reference>
<evidence type="ECO:0000256" key="1">
    <source>
        <dbReference type="SAM" id="MobiDB-lite"/>
    </source>
</evidence>
<feature type="region of interest" description="Disordered" evidence="1">
    <location>
        <begin position="1"/>
        <end position="25"/>
    </location>
</feature>
<dbReference type="Proteomes" id="UP001293718">
    <property type="component" value="Unassembled WGS sequence"/>
</dbReference>
<feature type="compositionally biased region" description="Low complexity" evidence="1">
    <location>
        <begin position="1"/>
        <end position="19"/>
    </location>
</feature>
<comment type="caution">
    <text evidence="2">The sequence shown here is derived from an EMBL/GenBank/DDBJ whole genome shotgun (WGS) entry which is preliminary data.</text>
</comment>
<accession>A0ABU5IJU7</accession>
<evidence type="ECO:0000313" key="2">
    <source>
        <dbReference type="EMBL" id="MDZ5459173.1"/>
    </source>
</evidence>
<sequence length="340" mass="38048">MSASESQSASKSKLASSKKSAGKTNDKKGSLVKVVVLEDVGKWISPQAGEKLFLSVAPALPEVIFQIDCDAAGPFVWEWSMQWGAKVSGLREKLPRGVLLKTFKLSGKTTTDKPKWRLDLNGDVLGGVLTVQIVVDRNQYKRSVHICGKNPEKSEILAYLSSFSDSSGYEKIIEKETKAKHFLDIDGEPVVAFDNGYGLTQLTNPAPSYHQAWNWKENIKAGISLYAACRQRAKKMLDAHLPYSEEMLTNETYARWNGGGYYGWDVKANKWVLRVNILCDSSTGNIGWNMVDPENSGKTEADLRDRDKDVYRLGKKGQDDEHRWQYSGICYADHLRNADE</sequence>
<keyword evidence="3" id="KW-1185">Reference proteome</keyword>
<proteinExistence type="predicted"/>
<organism evidence="2 3">
    <name type="scientific">Azohydromonas lata</name>
    <dbReference type="NCBI Taxonomy" id="45677"/>
    <lineage>
        <taxon>Bacteria</taxon>
        <taxon>Pseudomonadati</taxon>
        <taxon>Pseudomonadota</taxon>
        <taxon>Betaproteobacteria</taxon>
        <taxon>Burkholderiales</taxon>
        <taxon>Sphaerotilaceae</taxon>
        <taxon>Azohydromonas</taxon>
    </lineage>
</organism>
<gene>
    <name evidence="2" type="ORF">SM757_21575</name>
</gene>
<protein>
    <submittedName>
        <fullName evidence="2">Uncharacterized protein</fullName>
    </submittedName>
</protein>